<evidence type="ECO:0000256" key="8">
    <source>
        <dbReference type="ARBA" id="ARBA00022989"/>
    </source>
</evidence>
<evidence type="ECO:0000259" key="14">
    <source>
        <dbReference type="Pfam" id="PF08263"/>
    </source>
</evidence>
<dbReference type="InterPro" id="IPR013210">
    <property type="entry name" value="LRR_N_plant-typ"/>
</dbReference>
<protein>
    <recommendedName>
        <fullName evidence="18">Leucine-rich repeat-containing N-terminal plant-type domain-containing protein</fullName>
    </recommendedName>
</protein>
<evidence type="ECO:0000256" key="6">
    <source>
        <dbReference type="ARBA" id="ARBA00022729"/>
    </source>
</evidence>
<proteinExistence type="inferred from homology"/>
<dbReference type="Pfam" id="PF08263">
    <property type="entry name" value="LRRNT_2"/>
    <property type="match status" value="2"/>
</dbReference>
<organism evidence="16 17">
    <name type="scientific">Brassica rapa subsp. trilocularis</name>
    <dbReference type="NCBI Taxonomy" id="1813537"/>
    <lineage>
        <taxon>Eukaryota</taxon>
        <taxon>Viridiplantae</taxon>
        <taxon>Streptophyta</taxon>
        <taxon>Embryophyta</taxon>
        <taxon>Tracheophyta</taxon>
        <taxon>Spermatophyta</taxon>
        <taxon>Magnoliopsida</taxon>
        <taxon>eudicotyledons</taxon>
        <taxon>Gunneridae</taxon>
        <taxon>Pentapetalae</taxon>
        <taxon>rosids</taxon>
        <taxon>malvids</taxon>
        <taxon>Brassicales</taxon>
        <taxon>Brassicaceae</taxon>
        <taxon>Brassiceae</taxon>
        <taxon>Brassica</taxon>
    </lineage>
</organism>
<evidence type="ECO:0000256" key="11">
    <source>
        <dbReference type="ARBA" id="ARBA00023180"/>
    </source>
</evidence>
<gene>
    <name evidence="16" type="primary">A03p019940.1_BraROA</name>
    <name evidence="16" type="ORF">IGI04_010384</name>
</gene>
<dbReference type="InterPro" id="IPR055414">
    <property type="entry name" value="LRR_R13L4/SHOC2-like"/>
</dbReference>
<feature type="compositionally biased region" description="Basic and acidic residues" evidence="12">
    <location>
        <begin position="1084"/>
        <end position="1106"/>
    </location>
</feature>
<dbReference type="Pfam" id="PF13855">
    <property type="entry name" value="LRR_8"/>
    <property type="match status" value="4"/>
</dbReference>
<evidence type="ECO:0000256" key="9">
    <source>
        <dbReference type="ARBA" id="ARBA00023136"/>
    </source>
</evidence>
<dbReference type="InterPro" id="IPR046956">
    <property type="entry name" value="RLP23-like"/>
</dbReference>
<keyword evidence="8" id="KW-1133">Transmembrane helix</keyword>
<evidence type="ECO:0000313" key="17">
    <source>
        <dbReference type="Proteomes" id="UP000823674"/>
    </source>
</evidence>
<sequence length="1837" mass="203027">MNLKLKLRPSFLFSFLIFIFLLQKPDLGSASNSPKCISSQRQALLTFKQSLTDPSGRLSSWSGPDCCKWRGVGCDRRTSYVIKIDLRNPNQTLRRNGEFRKGSLGGMINPSLTRLKFLSYLDLSSNDFNFTEIPEFIGNIVSLRYLNLSFSSFSGEVPASLGNLSKLESLDLYAQTFSDDLFTINLRSGNLGWLSGLSSSLTYLNMGFVSLRGAGEAWLEDLSRLEKLKELHLFSCEIWNLPLSFPSSSANLKLLEVLDLSRNSFISPIPNWLFDLTSLRKLTLQSVRLQGTISPGFKKLKLLETLDLSKNELSGEIPAVLGDLPQLKHLDLSENSFEGQIHRFLDALSKNKGNISLLSLSLMFDRLEGTLPESLGALRNLQILELTGNSFTGSIPSSVGNMASLKKLDLSFNSMNGKIPESLGKLEELVDLNLMENKWEGVLLKSHFVNLRSLKSFTLATEANRSLIFKVPSTWVPPFRLELIRIENCQIGPSFPMWLQVQNKLNSVTLRNTGIADKIPHSWFSRIASGVTELHLENNRIKGTLPQNLVFPNLAAFDLSSNNFQGPFPRWTTYATELYLYQNNFSGSLPADIHVLMPQLKNIKLFQNSFTGKISSSLCELTGLETLNLRNNRFSGSLPKCWRPSSELYEIDASENSISGQIPESLCVLPRLSVLLLNQNALEGNIPDTFQNCSGITHVHLGGNKLTGKLPSWLSKLSSLSMLRLPSNSFDGQIPDDLCSAPSLHILDLSENKLSGPVPKCIGNLTAIVQGKSVDEYYEYQEIRDSINLSGNNMYGEIPAGILDLTYLRILNLSRNSVAGSIPGNISKLGHLETLDLSSNKFSGAIPQSLAAISSLRTLNLSYNKLEGSIPKQLKFKDPSIYIGNELLCGKPLSKKCPRKQQNVKKRGQKLDFPNPNIVGLSASLFHGDKDGDFVFSVVLPPVKSTTEPTEASLSTSTFLCYSPPLSTSLRLSPPLRFSPSLCFSPPLSASFLLSPPRRFSPPLAASPLIATSPLLSASLPLCLNLRTDNFFSVISVTGNGDVFLDVQYTREGEMEDERVDLVLERIRNKYDWSSTDWPVLDPEESKMEEPDNHDRGSEADKSVDHTDVVADEETSSVQVAGKGKRKFLDEGAETRKKKVLCKRSAEKFLTFGPETKSFIEGLIRTSVTSLGDVLSMQMANMERVFTERMGKMEIEVSQLKDAISLTGEGSYPSKKETEEAPLNSKAKQAPPKSKGAQAPPKSKGAEAPPKRKGDQPTPTKKNGKKIATETNDFDFGLSTQDLRDLSQATFVDGFDLSQVKAETSTSSPKCISTERQALLTFKQSLTDPSGRLSSWSGPDCCNWRGVGCDRRTSHVIKIDLRNPNQTLRLYGGFKEGSLGGNIHPSLTRLKFLSYLDLSSNDFNFLEIPEFIGNIVSLRYLNLSFSSFSGEVPASFGNLSNLESLDLYAQTFSNDLTTKYLNASNLDRVAFGFVFLIDLPQHGDLSRLSKLKELHLFNCELKNLPLSLPSHANLKLLEVLDLSQNSFSSPIPNWLFDLTSLRKLTLQWVDLQGSIPPGFNKLKLLETLDLSYNALSGEIPAVLGDLPQLKYLDLSRNSLEGQIHMFVDALSKNKGNSSLLSLSLSLNSNSLNGTLPESLGALRNLQILDLSLNSFTGSFPSSVGNMASLKKLALPLNSMNGKIPESLGKLDRLETLDLSSNRFSGAIPQSLAAISSLHTLNLSYNKLEGRIPKNLKFKDPSIYNGNEFLCGKPLPKRCPRKQFSGAIPQSLGAISYQPTLYLSYNKLEGSIPTHLKFKDPSIYIGNELLCGKPLSKKCTRKQQNVVVNIPVYSPKYK</sequence>
<keyword evidence="11" id="KW-0325">Glycoprotein</keyword>
<feature type="region of interest" description="Disordered" evidence="12">
    <location>
        <begin position="1079"/>
        <end position="1106"/>
    </location>
</feature>
<dbReference type="Pfam" id="PF23598">
    <property type="entry name" value="LRR_14"/>
    <property type="match status" value="1"/>
</dbReference>
<dbReference type="Proteomes" id="UP000823674">
    <property type="component" value="Chromosome A03"/>
</dbReference>
<evidence type="ECO:0000256" key="12">
    <source>
        <dbReference type="SAM" id="MobiDB-lite"/>
    </source>
</evidence>
<keyword evidence="4" id="KW-0433">Leucine-rich repeat</keyword>
<feature type="chain" id="PRO_5045793684" description="Leucine-rich repeat-containing N-terminal plant-type domain-containing protein" evidence="13">
    <location>
        <begin position="31"/>
        <end position="1837"/>
    </location>
</feature>
<comment type="caution">
    <text evidence="16">The sequence shown here is derived from an EMBL/GenBank/DDBJ whole genome shotgun (WGS) entry which is preliminary data.</text>
</comment>
<dbReference type="PROSITE" id="PS51450">
    <property type="entry name" value="LRR"/>
    <property type="match status" value="1"/>
</dbReference>
<dbReference type="InterPro" id="IPR001611">
    <property type="entry name" value="Leu-rich_rpt"/>
</dbReference>
<dbReference type="InterPro" id="IPR003591">
    <property type="entry name" value="Leu-rich_rpt_typical-subtyp"/>
</dbReference>
<evidence type="ECO:0000256" key="5">
    <source>
        <dbReference type="ARBA" id="ARBA00022692"/>
    </source>
</evidence>
<evidence type="ECO:0000256" key="10">
    <source>
        <dbReference type="ARBA" id="ARBA00023170"/>
    </source>
</evidence>
<dbReference type="Gene3D" id="3.80.10.10">
    <property type="entry name" value="Ribonuclease Inhibitor"/>
    <property type="match status" value="7"/>
</dbReference>
<dbReference type="PANTHER" id="PTHR48063:SF97">
    <property type="entry name" value="DISEASE RESISTANCE FAMILY PROTEIN _ LRR FAMILY PROTEIN"/>
    <property type="match status" value="1"/>
</dbReference>
<name>A0ABQ7N028_BRACM</name>
<keyword evidence="17" id="KW-1185">Reference proteome</keyword>
<dbReference type="PANTHER" id="PTHR48063">
    <property type="entry name" value="LRR RECEPTOR-LIKE KINASE"/>
    <property type="match status" value="1"/>
</dbReference>
<feature type="region of interest" description="Disordered" evidence="12">
    <location>
        <begin position="1207"/>
        <end position="1269"/>
    </location>
</feature>
<evidence type="ECO:0000256" key="1">
    <source>
        <dbReference type="ARBA" id="ARBA00004251"/>
    </source>
</evidence>
<accession>A0ABQ7N028</accession>
<comment type="similarity">
    <text evidence="2">Belongs to the RLP family.</text>
</comment>
<evidence type="ECO:0000256" key="3">
    <source>
        <dbReference type="ARBA" id="ARBA00022475"/>
    </source>
</evidence>
<evidence type="ECO:0000313" key="16">
    <source>
        <dbReference type="EMBL" id="KAG5404265.1"/>
    </source>
</evidence>
<keyword evidence="6 13" id="KW-0732">Signal</keyword>
<dbReference type="SMART" id="SM00369">
    <property type="entry name" value="LRR_TYP"/>
    <property type="match status" value="16"/>
</dbReference>
<keyword evidence="7" id="KW-0677">Repeat</keyword>
<dbReference type="InterPro" id="IPR032675">
    <property type="entry name" value="LRR_dom_sf"/>
</dbReference>
<dbReference type="EMBL" id="JADBGQ010000003">
    <property type="protein sequence ID" value="KAG5404265.1"/>
    <property type="molecule type" value="Genomic_DNA"/>
</dbReference>
<evidence type="ECO:0000256" key="2">
    <source>
        <dbReference type="ARBA" id="ARBA00009592"/>
    </source>
</evidence>
<comment type="subcellular location">
    <subcellularLocation>
        <location evidence="1">Cell membrane</location>
        <topology evidence="1">Single-pass type I membrane protein</topology>
    </subcellularLocation>
</comment>
<evidence type="ECO:0000256" key="7">
    <source>
        <dbReference type="ARBA" id="ARBA00022737"/>
    </source>
</evidence>
<evidence type="ECO:0000256" key="13">
    <source>
        <dbReference type="SAM" id="SignalP"/>
    </source>
</evidence>
<feature type="signal peptide" evidence="13">
    <location>
        <begin position="1"/>
        <end position="30"/>
    </location>
</feature>
<dbReference type="Pfam" id="PF00560">
    <property type="entry name" value="LRR_1"/>
    <property type="match status" value="9"/>
</dbReference>
<feature type="domain" description="Leucine-rich repeat-containing N-terminal plant-type" evidence="14">
    <location>
        <begin position="38"/>
        <end position="75"/>
    </location>
</feature>
<evidence type="ECO:0000256" key="4">
    <source>
        <dbReference type="ARBA" id="ARBA00022614"/>
    </source>
</evidence>
<evidence type="ECO:0000259" key="15">
    <source>
        <dbReference type="Pfam" id="PF23598"/>
    </source>
</evidence>
<feature type="domain" description="Leucine-rich repeat-containing N-terminal plant-type" evidence="14">
    <location>
        <begin position="1313"/>
        <end position="1350"/>
    </location>
</feature>
<feature type="domain" description="Disease resistance R13L4/SHOC-2-like LRR" evidence="15">
    <location>
        <begin position="360"/>
        <end position="500"/>
    </location>
</feature>
<keyword evidence="10" id="KW-0675">Receptor</keyword>
<keyword evidence="3" id="KW-1003">Cell membrane</keyword>
<evidence type="ECO:0008006" key="18">
    <source>
        <dbReference type="Google" id="ProtNLM"/>
    </source>
</evidence>
<keyword evidence="5" id="KW-0812">Transmembrane</keyword>
<keyword evidence="9" id="KW-0472">Membrane</keyword>
<dbReference type="SUPFAM" id="SSF52047">
    <property type="entry name" value="RNI-like"/>
    <property type="match status" value="1"/>
</dbReference>
<reference evidence="16 17" key="1">
    <citation type="submission" date="2021-03" db="EMBL/GenBank/DDBJ databases">
        <authorList>
            <person name="King G.J."/>
            <person name="Bancroft I."/>
            <person name="Baten A."/>
            <person name="Bloomfield J."/>
            <person name="Borpatragohain P."/>
            <person name="He Z."/>
            <person name="Irish N."/>
            <person name="Irwin J."/>
            <person name="Liu K."/>
            <person name="Mauleon R.P."/>
            <person name="Moore J."/>
            <person name="Morris R."/>
            <person name="Ostergaard L."/>
            <person name="Wang B."/>
            <person name="Wells R."/>
        </authorList>
    </citation>
    <scope>NUCLEOTIDE SEQUENCE [LARGE SCALE GENOMIC DNA]</scope>
    <source>
        <strain evidence="16">R-o-18</strain>
        <tissue evidence="16">Leaf</tissue>
    </source>
</reference>
<dbReference type="PRINTS" id="PR00019">
    <property type="entry name" value="LEURICHRPT"/>
</dbReference>
<dbReference type="SUPFAM" id="SSF52058">
    <property type="entry name" value="L domain-like"/>
    <property type="match status" value="3"/>
</dbReference>